<dbReference type="OrthoDB" id="9814648at2"/>
<reference evidence="3" key="2">
    <citation type="submission" date="2022-10" db="EMBL/GenBank/DDBJ databases">
        <title>The complete genomes of actinobacterial strains from the NBC collection.</title>
        <authorList>
            <person name="Joergensen T.S."/>
            <person name="Alvarez Arevalo M."/>
            <person name="Sterndorff E.B."/>
            <person name="Faurdal D."/>
            <person name="Vuksanovic O."/>
            <person name="Mourched A.-S."/>
            <person name="Charusanti P."/>
            <person name="Shaw S."/>
            <person name="Blin K."/>
            <person name="Weber T."/>
        </authorList>
    </citation>
    <scope>NUCLEOTIDE SEQUENCE</scope>
    <source>
        <strain evidence="3">NBC_01256</strain>
    </source>
</reference>
<keyword evidence="2" id="KW-0808">Transferase</keyword>
<dbReference type="GeneID" id="96640621"/>
<proteinExistence type="predicted"/>
<dbReference type="SUPFAM" id="SSF55729">
    <property type="entry name" value="Acyl-CoA N-acyltransferases (Nat)"/>
    <property type="match status" value="1"/>
</dbReference>
<sequence>MSTVTTAFFTCPLGDDAALIPRTVAIADAYQALLELNYEHLARFPGFDRRPTPEATRAALEQRGQAWLRGSELPMAIAVKAEGGWRLVGAVNLLIDGSARSGEVGYWLDADHQGRGLVTRAVTAVLDHAFGPLGLHRVVLETTTTNARSQGVARRLGFTQEGVLREGAAHPDARYDAVIFGLLAREWHKAAA</sequence>
<evidence type="ECO:0000313" key="5">
    <source>
        <dbReference type="Proteomes" id="UP001432292"/>
    </source>
</evidence>
<dbReference type="InterPro" id="IPR000182">
    <property type="entry name" value="GNAT_dom"/>
</dbReference>
<dbReference type="EMBL" id="BLIN01000003">
    <property type="protein sequence ID" value="GFE05658.1"/>
    <property type="molecule type" value="Genomic_DNA"/>
</dbReference>
<accession>A0A640S3J2</accession>
<dbReference type="PROSITE" id="PS51186">
    <property type="entry name" value="GNAT"/>
    <property type="match status" value="1"/>
</dbReference>
<reference evidence="2 4" key="1">
    <citation type="submission" date="2019-12" db="EMBL/GenBank/DDBJ databases">
        <title>Whole genome shotgun sequence of Streptomyces caniferus NBRC 15389.</title>
        <authorList>
            <person name="Ichikawa N."/>
            <person name="Kimura A."/>
            <person name="Kitahashi Y."/>
            <person name="Komaki H."/>
            <person name="Tamura T."/>
        </authorList>
    </citation>
    <scope>NUCLEOTIDE SEQUENCE [LARGE SCALE GENOMIC DNA]</scope>
    <source>
        <strain evidence="2 4">NBRC 15389</strain>
    </source>
</reference>
<organism evidence="2 4">
    <name type="scientific">Streptomyces caniferus</name>
    <dbReference type="NCBI Taxonomy" id="285557"/>
    <lineage>
        <taxon>Bacteria</taxon>
        <taxon>Bacillati</taxon>
        <taxon>Actinomycetota</taxon>
        <taxon>Actinomycetes</taxon>
        <taxon>Kitasatosporales</taxon>
        <taxon>Streptomycetaceae</taxon>
        <taxon>Streptomyces</taxon>
    </lineage>
</organism>
<dbReference type="Pfam" id="PF13302">
    <property type="entry name" value="Acetyltransf_3"/>
    <property type="match status" value="1"/>
</dbReference>
<dbReference type="GO" id="GO:0005737">
    <property type="term" value="C:cytoplasm"/>
    <property type="evidence" value="ECO:0007669"/>
    <property type="project" value="TreeGrafter"/>
</dbReference>
<dbReference type="Gene3D" id="3.40.630.30">
    <property type="match status" value="1"/>
</dbReference>
<dbReference type="InterPro" id="IPR016181">
    <property type="entry name" value="Acyl_CoA_acyltransferase"/>
</dbReference>
<dbReference type="PANTHER" id="PTHR43441:SF11">
    <property type="entry name" value="RIBOSOMAL-PROTEIN-SERINE ACETYLTRANSFERASE"/>
    <property type="match status" value="1"/>
</dbReference>
<dbReference type="GO" id="GO:0008999">
    <property type="term" value="F:protein-N-terminal-alanine acetyltransferase activity"/>
    <property type="evidence" value="ECO:0007669"/>
    <property type="project" value="TreeGrafter"/>
</dbReference>
<dbReference type="RefSeq" id="WP_159472188.1">
    <property type="nucleotide sequence ID" value="NZ_BAAATH010000004.1"/>
</dbReference>
<dbReference type="InterPro" id="IPR051908">
    <property type="entry name" value="Ribosomal_N-acetyltransferase"/>
</dbReference>
<keyword evidence="5" id="KW-1185">Reference proteome</keyword>
<evidence type="ECO:0000313" key="4">
    <source>
        <dbReference type="Proteomes" id="UP000435837"/>
    </source>
</evidence>
<dbReference type="AlphaFoldDB" id="A0A640S3J2"/>
<protein>
    <submittedName>
        <fullName evidence="2 3">N-acetyltransferase</fullName>
    </submittedName>
</protein>
<evidence type="ECO:0000313" key="2">
    <source>
        <dbReference type="EMBL" id="GFE05658.1"/>
    </source>
</evidence>
<evidence type="ECO:0000313" key="3">
    <source>
        <dbReference type="EMBL" id="WUS20944.1"/>
    </source>
</evidence>
<name>A0A640S3J2_9ACTN</name>
<dbReference type="Proteomes" id="UP001432292">
    <property type="component" value="Chromosome"/>
</dbReference>
<dbReference type="PANTHER" id="PTHR43441">
    <property type="entry name" value="RIBOSOMAL-PROTEIN-SERINE ACETYLTRANSFERASE"/>
    <property type="match status" value="1"/>
</dbReference>
<feature type="domain" description="N-acetyltransferase" evidence="1">
    <location>
        <begin position="31"/>
        <end position="185"/>
    </location>
</feature>
<evidence type="ECO:0000259" key="1">
    <source>
        <dbReference type="PROSITE" id="PS51186"/>
    </source>
</evidence>
<dbReference type="Proteomes" id="UP000435837">
    <property type="component" value="Unassembled WGS sequence"/>
</dbReference>
<dbReference type="GO" id="GO:1990189">
    <property type="term" value="F:protein N-terminal-serine acetyltransferase activity"/>
    <property type="evidence" value="ECO:0007669"/>
    <property type="project" value="TreeGrafter"/>
</dbReference>
<gene>
    <name evidence="3" type="ORF">OG727_00735</name>
    <name evidence="2" type="ORF">Scani_19260</name>
</gene>
<dbReference type="EMBL" id="CP108473">
    <property type="protein sequence ID" value="WUS20944.1"/>
    <property type="molecule type" value="Genomic_DNA"/>
</dbReference>